<dbReference type="EMBL" id="JAAOLE020000001">
    <property type="protein sequence ID" value="NVI47664.1"/>
    <property type="molecule type" value="Genomic_DNA"/>
</dbReference>
<evidence type="ECO:0000313" key="1">
    <source>
        <dbReference type="EMBL" id="NVI47664.1"/>
    </source>
</evidence>
<reference evidence="1" key="1">
    <citation type="submission" date="2020-06" db="EMBL/GenBank/DDBJ databases">
        <title>Whole Genome Sequence of Bradyrhizobium sp. Strain 1S1.</title>
        <authorList>
            <person name="Bromfield E.S.P."/>
            <person name="Cloutier S."/>
        </authorList>
    </citation>
    <scope>NUCLEOTIDE SEQUENCE [LARGE SCALE GENOMIC DNA]</scope>
    <source>
        <strain evidence="1">1S1</strain>
    </source>
</reference>
<gene>
    <name evidence="1" type="ORF">HAP48_032860</name>
</gene>
<proteinExistence type="predicted"/>
<comment type="caution">
    <text evidence="1">The sequence shown here is derived from an EMBL/GenBank/DDBJ whole genome shotgun (WGS) entry which is preliminary data.</text>
</comment>
<sequence>MPAYQAYVLGEDGHIKKRIDLTYPDDDTAKERARALVDWRTIELWESHRRIAIFKPDDPMKAGKFIGWLKSCLRRPK</sequence>
<name>A0A973W5I5_9BRAD</name>
<organism evidence="1">
    <name type="scientific">Bradyrhizobium septentrionale</name>
    <dbReference type="NCBI Taxonomy" id="1404411"/>
    <lineage>
        <taxon>Bacteria</taxon>
        <taxon>Pseudomonadati</taxon>
        <taxon>Pseudomonadota</taxon>
        <taxon>Alphaproteobacteria</taxon>
        <taxon>Hyphomicrobiales</taxon>
        <taxon>Nitrobacteraceae</taxon>
        <taxon>Bradyrhizobium</taxon>
    </lineage>
</organism>
<protein>
    <submittedName>
        <fullName evidence="1">Uncharacterized protein</fullName>
    </submittedName>
</protein>
<accession>A0A973W5I5</accession>
<dbReference type="RefSeq" id="WP_166215176.1">
    <property type="nucleotide sequence ID" value="NZ_CP088285.1"/>
</dbReference>
<dbReference type="AlphaFoldDB" id="A0A973W5I5"/>